<organism evidence="1">
    <name type="scientific">Rhizophora mucronata</name>
    <name type="common">Asiatic mangrove</name>
    <dbReference type="NCBI Taxonomy" id="61149"/>
    <lineage>
        <taxon>Eukaryota</taxon>
        <taxon>Viridiplantae</taxon>
        <taxon>Streptophyta</taxon>
        <taxon>Embryophyta</taxon>
        <taxon>Tracheophyta</taxon>
        <taxon>Spermatophyta</taxon>
        <taxon>Magnoliopsida</taxon>
        <taxon>eudicotyledons</taxon>
        <taxon>Gunneridae</taxon>
        <taxon>Pentapetalae</taxon>
        <taxon>rosids</taxon>
        <taxon>fabids</taxon>
        <taxon>Malpighiales</taxon>
        <taxon>Rhizophoraceae</taxon>
        <taxon>Rhizophora</taxon>
    </lineage>
</organism>
<protein>
    <submittedName>
        <fullName evidence="1">Uncharacterized protein</fullName>
    </submittedName>
</protein>
<name>A0A2P2MJQ7_RHIMU</name>
<reference evidence="1" key="1">
    <citation type="submission" date="2018-02" db="EMBL/GenBank/DDBJ databases">
        <title>Rhizophora mucronata_Transcriptome.</title>
        <authorList>
            <person name="Meera S.P."/>
            <person name="Sreeshan A."/>
            <person name="Augustine A."/>
        </authorList>
    </citation>
    <scope>NUCLEOTIDE SEQUENCE</scope>
    <source>
        <tissue evidence="1">Leaf</tissue>
    </source>
</reference>
<dbReference type="AlphaFoldDB" id="A0A2P2MJQ7"/>
<sequence length="56" mass="6814">MMNIWVNKNNNVRQAIIMNIKEITVMNYWLFRELLQIGCAFDVKMQSFHSYKHFGF</sequence>
<proteinExistence type="predicted"/>
<evidence type="ECO:0000313" key="1">
    <source>
        <dbReference type="EMBL" id="MBX30451.1"/>
    </source>
</evidence>
<accession>A0A2P2MJQ7</accession>
<dbReference type="EMBL" id="GGEC01049967">
    <property type="protein sequence ID" value="MBX30451.1"/>
    <property type="molecule type" value="Transcribed_RNA"/>
</dbReference>